<dbReference type="Proteomes" id="UP000887575">
    <property type="component" value="Unassembled WGS sequence"/>
</dbReference>
<dbReference type="GO" id="GO:0071786">
    <property type="term" value="P:endoplasmic reticulum tubular network organization"/>
    <property type="evidence" value="ECO:0007669"/>
    <property type="project" value="TreeGrafter"/>
</dbReference>
<evidence type="ECO:0000256" key="3">
    <source>
        <dbReference type="ARBA" id="ARBA00022692"/>
    </source>
</evidence>
<evidence type="ECO:0000256" key="4">
    <source>
        <dbReference type="ARBA" id="ARBA00022989"/>
    </source>
</evidence>
<feature type="transmembrane region" description="Helical" evidence="7">
    <location>
        <begin position="49"/>
        <end position="67"/>
    </location>
</feature>
<dbReference type="AlphaFoldDB" id="A0AAF3EBG3"/>
<dbReference type="GO" id="GO:0016020">
    <property type="term" value="C:membrane"/>
    <property type="evidence" value="ECO:0007669"/>
    <property type="project" value="UniProtKB-SubCell"/>
</dbReference>
<dbReference type="GO" id="GO:0061024">
    <property type="term" value="P:membrane organization"/>
    <property type="evidence" value="ECO:0007669"/>
    <property type="project" value="TreeGrafter"/>
</dbReference>
<dbReference type="GO" id="GO:0005783">
    <property type="term" value="C:endoplasmic reticulum"/>
    <property type="evidence" value="ECO:0007669"/>
    <property type="project" value="TreeGrafter"/>
</dbReference>
<proteinExistence type="inferred from homology"/>
<evidence type="ECO:0000256" key="7">
    <source>
        <dbReference type="SAM" id="Phobius"/>
    </source>
</evidence>
<reference evidence="9" key="1">
    <citation type="submission" date="2024-02" db="UniProtKB">
        <authorList>
            <consortium name="WormBaseParasite"/>
        </authorList>
    </citation>
    <scope>IDENTIFICATION</scope>
</reference>
<evidence type="ECO:0000256" key="6">
    <source>
        <dbReference type="SAM" id="MobiDB-lite"/>
    </source>
</evidence>
<feature type="compositionally biased region" description="Low complexity" evidence="6">
    <location>
        <begin position="14"/>
        <end position="28"/>
    </location>
</feature>
<evidence type="ECO:0000313" key="9">
    <source>
        <dbReference type="WBParaSite" id="MBELARI_LOCUS11277"/>
    </source>
</evidence>
<comment type="similarity">
    <text evidence="2">Belongs to the PER33/POM33 family.</text>
</comment>
<dbReference type="WBParaSite" id="MBELARI_LOCUS11277">
    <property type="protein sequence ID" value="MBELARI_LOCUS11277"/>
    <property type="gene ID" value="MBELARI_LOCUS11277"/>
</dbReference>
<keyword evidence="4 7" id="KW-1133">Transmembrane helix</keyword>
<evidence type="ECO:0000256" key="1">
    <source>
        <dbReference type="ARBA" id="ARBA00004141"/>
    </source>
</evidence>
<dbReference type="PANTHER" id="PTHR12703:SF4">
    <property type="entry name" value="TRANSMEMBRANE PROTEIN 33"/>
    <property type="match status" value="1"/>
</dbReference>
<evidence type="ECO:0000256" key="2">
    <source>
        <dbReference type="ARBA" id="ARBA00007322"/>
    </source>
</evidence>
<evidence type="ECO:0008006" key="10">
    <source>
        <dbReference type="Google" id="ProtNLM"/>
    </source>
</evidence>
<protein>
    <recommendedName>
        <fullName evidence="10">Transmembrane protein 33</fullName>
    </recommendedName>
</protein>
<evidence type="ECO:0000256" key="5">
    <source>
        <dbReference type="ARBA" id="ARBA00023136"/>
    </source>
</evidence>
<organism evidence="8 9">
    <name type="scientific">Mesorhabditis belari</name>
    <dbReference type="NCBI Taxonomy" id="2138241"/>
    <lineage>
        <taxon>Eukaryota</taxon>
        <taxon>Metazoa</taxon>
        <taxon>Ecdysozoa</taxon>
        <taxon>Nematoda</taxon>
        <taxon>Chromadorea</taxon>
        <taxon>Rhabditida</taxon>
        <taxon>Rhabditina</taxon>
        <taxon>Rhabditomorpha</taxon>
        <taxon>Rhabditoidea</taxon>
        <taxon>Rhabditidae</taxon>
        <taxon>Mesorhabditinae</taxon>
        <taxon>Mesorhabditis</taxon>
    </lineage>
</organism>
<feature type="transmembrane region" description="Helical" evidence="7">
    <location>
        <begin position="119"/>
        <end position="145"/>
    </location>
</feature>
<keyword evidence="8" id="KW-1185">Reference proteome</keyword>
<name>A0AAF3EBG3_9BILA</name>
<evidence type="ECO:0000313" key="8">
    <source>
        <dbReference type="Proteomes" id="UP000887575"/>
    </source>
</evidence>
<sequence>MVEIREESTEPSDRGASSSTSQRSDGSTPRPTPSSATLSQFVKEHTMDCVLFATRIFTIFFALSYILPFTSSNTQQSAYFKAFAAAAATNALRLQQRIGSVSFTREFFARLLLEDSCHYLFYCVLFLTSSPLTMALLPIVLFAALHSSNFFVTMMNTTGNGGNPLVQRVATFTSLQTQNCLGIIACSEIFLAPLLFSMIFMGKASLFTPFVFYRFLTLRYASRRNPYTRQAFYQMRVSLDQIAAQPACPTIVRTFVHKSISVISNLAPPV</sequence>
<dbReference type="Pfam" id="PF03661">
    <property type="entry name" value="TMEM33_Pom33"/>
    <property type="match status" value="1"/>
</dbReference>
<accession>A0AAF3EBG3</accession>
<dbReference type="InterPro" id="IPR005344">
    <property type="entry name" value="TMEM33/Pom33"/>
</dbReference>
<keyword evidence="5 7" id="KW-0472">Membrane</keyword>
<comment type="subcellular location">
    <subcellularLocation>
        <location evidence="1">Membrane</location>
        <topology evidence="1">Multi-pass membrane protein</topology>
    </subcellularLocation>
</comment>
<dbReference type="PANTHER" id="PTHR12703">
    <property type="entry name" value="TRANSMEMBRANE PROTEIN 33"/>
    <property type="match status" value="1"/>
</dbReference>
<feature type="compositionally biased region" description="Basic and acidic residues" evidence="6">
    <location>
        <begin position="1"/>
        <end position="13"/>
    </location>
</feature>
<feature type="region of interest" description="Disordered" evidence="6">
    <location>
        <begin position="1"/>
        <end position="36"/>
    </location>
</feature>
<keyword evidence="3 7" id="KW-0812">Transmembrane</keyword>
<dbReference type="InterPro" id="IPR051645">
    <property type="entry name" value="PER33/POM33_regulator"/>
</dbReference>